<protein>
    <submittedName>
        <fullName evidence="1">Cer</fullName>
    </submittedName>
</protein>
<organism evidence="1 2">
    <name type="scientific">Drosophila busckii</name>
    <name type="common">Fruit fly</name>
    <dbReference type="NCBI Taxonomy" id="30019"/>
    <lineage>
        <taxon>Eukaryota</taxon>
        <taxon>Metazoa</taxon>
        <taxon>Ecdysozoa</taxon>
        <taxon>Arthropoda</taxon>
        <taxon>Hexapoda</taxon>
        <taxon>Insecta</taxon>
        <taxon>Pterygota</taxon>
        <taxon>Neoptera</taxon>
        <taxon>Endopterygota</taxon>
        <taxon>Diptera</taxon>
        <taxon>Brachycera</taxon>
        <taxon>Muscomorpha</taxon>
        <taxon>Ephydroidea</taxon>
        <taxon>Drosophilidae</taxon>
        <taxon>Drosophila</taxon>
    </lineage>
</organism>
<reference evidence="1 2" key="1">
    <citation type="submission" date="2015-08" db="EMBL/GenBank/DDBJ databases">
        <title>Ancestral chromatin configuration constrains chromatin evolution on differentiating sex chromosomes in Drosophila.</title>
        <authorList>
            <person name="Zhou Q."/>
            <person name="Bachtrog D."/>
        </authorList>
    </citation>
    <scope>NUCLEOTIDE SEQUENCE [LARGE SCALE GENOMIC DNA]</scope>
    <source>
        <tissue evidence="1">Whole larvae</tissue>
    </source>
</reference>
<dbReference type="AlphaFoldDB" id="A0A0M5J9V3"/>
<evidence type="ECO:0000313" key="2">
    <source>
        <dbReference type="Proteomes" id="UP000494163"/>
    </source>
</evidence>
<gene>
    <name evidence="1" type="ORF">Dbus_chr2Rg623</name>
</gene>
<name>A0A0M5J9V3_DROBS</name>
<evidence type="ECO:0000313" key="1">
    <source>
        <dbReference type="EMBL" id="ALC41044.1"/>
    </source>
</evidence>
<accession>A0A0M5J9V3</accession>
<proteinExistence type="predicted"/>
<sequence>MYDQQLKEATQYASDFYLGYLGAVHRSRNAEGTSADAEYKAPDHQHGHMLRNANKCPANNIGKRNTQHGSFASKRTNQYANGNANACSAQIQQRTHPTPFIIAWREIVIVAALDGLLHGSRPANRRTQAERTKCCTTSSNKLLPYSHFLKYKFE</sequence>
<dbReference type="EMBL" id="CP012524">
    <property type="protein sequence ID" value="ALC41044.1"/>
    <property type="molecule type" value="Genomic_DNA"/>
</dbReference>
<keyword evidence="2" id="KW-1185">Reference proteome</keyword>
<dbReference type="Proteomes" id="UP000494163">
    <property type="component" value="Chromosome 2R"/>
</dbReference>